<keyword evidence="6" id="KW-1185">Reference proteome</keyword>
<protein>
    <submittedName>
        <fullName evidence="5">Protein-disulfide isomerase</fullName>
    </submittedName>
</protein>
<comment type="similarity">
    <text evidence="1">Belongs to the glutaredoxin family.</text>
</comment>
<dbReference type="EMBL" id="FOKW01000019">
    <property type="protein sequence ID" value="SFC74273.1"/>
    <property type="molecule type" value="Genomic_DNA"/>
</dbReference>
<feature type="domain" description="Thioredoxin-like fold" evidence="4">
    <location>
        <begin position="49"/>
        <end position="236"/>
    </location>
</feature>
<dbReference type="PROSITE" id="PS51257">
    <property type="entry name" value="PROKAR_LIPOPROTEIN"/>
    <property type="match status" value="1"/>
</dbReference>
<evidence type="ECO:0000313" key="6">
    <source>
        <dbReference type="Proteomes" id="UP000199161"/>
    </source>
</evidence>
<keyword evidence="2" id="KW-0813">Transport</keyword>
<keyword evidence="5" id="KW-0413">Isomerase</keyword>
<dbReference type="Pfam" id="PF13462">
    <property type="entry name" value="Thioredoxin_4"/>
    <property type="match status" value="1"/>
</dbReference>
<dbReference type="AlphaFoldDB" id="A0A1I1LVD3"/>
<dbReference type="InterPro" id="IPR036249">
    <property type="entry name" value="Thioredoxin-like_sf"/>
</dbReference>
<proteinExistence type="inferred from homology"/>
<dbReference type="RefSeq" id="WP_089790037.1">
    <property type="nucleotide sequence ID" value="NZ_FOKW01000019.1"/>
</dbReference>
<accession>A0A1I1LVD3</accession>
<evidence type="ECO:0000256" key="3">
    <source>
        <dbReference type="SAM" id="MobiDB-lite"/>
    </source>
</evidence>
<sequence>MHRRSFLAAAGVSSVALAGCATLFDASMPAALEDVDPERQVPTPTQGDGEVTVAVYEDLGCSHCLDFETDVFPILEDEYVATDEIEFRHYDFPVMAADESIAMANAARAVQDVTRGDGQDEDGSGEPNGLFFDYKHAVMTGDDEDWTDDGLVTLAESLESDAAGGPDPDSDSDPDSDLDPDTVATALENETYYPTLAADWERGDERNVTGTPTVFVDGESVDRATDPDAVVEAIEDAL</sequence>
<keyword evidence="2" id="KW-0249">Electron transport</keyword>
<evidence type="ECO:0000256" key="1">
    <source>
        <dbReference type="ARBA" id="ARBA00007787"/>
    </source>
</evidence>
<reference evidence="6" key="1">
    <citation type="submission" date="2016-10" db="EMBL/GenBank/DDBJ databases">
        <authorList>
            <person name="Varghese N."/>
            <person name="Submissions S."/>
        </authorList>
    </citation>
    <scope>NUCLEOTIDE SEQUENCE [LARGE SCALE GENOMIC DNA]</scope>
    <source>
        <strain evidence="6">DSM 13078</strain>
    </source>
</reference>
<feature type="compositionally biased region" description="Acidic residues" evidence="3">
    <location>
        <begin position="168"/>
        <end position="180"/>
    </location>
</feature>
<evidence type="ECO:0000256" key="2">
    <source>
        <dbReference type="ARBA" id="ARBA00022982"/>
    </source>
</evidence>
<evidence type="ECO:0000313" key="5">
    <source>
        <dbReference type="EMBL" id="SFC74273.1"/>
    </source>
</evidence>
<name>A0A1I1LVD3_NATHA</name>
<dbReference type="Gene3D" id="3.40.30.10">
    <property type="entry name" value="Glutaredoxin"/>
    <property type="match status" value="1"/>
</dbReference>
<feature type="region of interest" description="Disordered" evidence="3">
    <location>
        <begin position="160"/>
        <end position="190"/>
    </location>
</feature>
<evidence type="ECO:0000259" key="4">
    <source>
        <dbReference type="Pfam" id="PF13462"/>
    </source>
</evidence>
<gene>
    <name evidence="5" type="ORF">SAMN05444422_11917</name>
</gene>
<dbReference type="Proteomes" id="UP000199161">
    <property type="component" value="Unassembled WGS sequence"/>
</dbReference>
<dbReference type="InterPro" id="IPR012336">
    <property type="entry name" value="Thioredoxin-like_fold"/>
</dbReference>
<dbReference type="SUPFAM" id="SSF52833">
    <property type="entry name" value="Thioredoxin-like"/>
    <property type="match status" value="1"/>
</dbReference>
<dbReference type="OrthoDB" id="15256at2157"/>
<dbReference type="GO" id="GO:0016853">
    <property type="term" value="F:isomerase activity"/>
    <property type="evidence" value="ECO:0007669"/>
    <property type="project" value="UniProtKB-KW"/>
</dbReference>
<organism evidence="5 6">
    <name type="scientific">Natronobacterium haloterrestre</name>
    <name type="common">Halobiforma haloterrestris</name>
    <dbReference type="NCBI Taxonomy" id="148448"/>
    <lineage>
        <taxon>Archaea</taxon>
        <taxon>Methanobacteriati</taxon>
        <taxon>Methanobacteriota</taxon>
        <taxon>Stenosarchaea group</taxon>
        <taxon>Halobacteria</taxon>
        <taxon>Halobacteriales</taxon>
        <taxon>Natrialbaceae</taxon>
        <taxon>Natronobacterium</taxon>
    </lineage>
</organism>